<proteinExistence type="predicted"/>
<feature type="region of interest" description="Disordered" evidence="1">
    <location>
        <begin position="111"/>
        <end position="150"/>
    </location>
</feature>
<feature type="compositionally biased region" description="Polar residues" evidence="1">
    <location>
        <begin position="136"/>
        <end position="150"/>
    </location>
</feature>
<evidence type="ECO:0000313" key="3">
    <source>
        <dbReference type="Proteomes" id="UP000054321"/>
    </source>
</evidence>
<dbReference type="InParanoid" id="A0A0C3CZX1"/>
<organism evidence="2 3">
    <name type="scientific">Oidiodendron maius (strain Zn)</name>
    <dbReference type="NCBI Taxonomy" id="913774"/>
    <lineage>
        <taxon>Eukaryota</taxon>
        <taxon>Fungi</taxon>
        <taxon>Dikarya</taxon>
        <taxon>Ascomycota</taxon>
        <taxon>Pezizomycotina</taxon>
        <taxon>Leotiomycetes</taxon>
        <taxon>Leotiomycetes incertae sedis</taxon>
        <taxon>Myxotrichaceae</taxon>
        <taxon>Oidiodendron</taxon>
    </lineage>
</organism>
<evidence type="ECO:0000256" key="1">
    <source>
        <dbReference type="SAM" id="MobiDB-lite"/>
    </source>
</evidence>
<dbReference type="AlphaFoldDB" id="A0A0C3CZX1"/>
<evidence type="ECO:0000313" key="2">
    <source>
        <dbReference type="EMBL" id="KIM95187.1"/>
    </source>
</evidence>
<name>A0A0C3CZX1_OIDMZ</name>
<dbReference type="Proteomes" id="UP000054321">
    <property type="component" value="Unassembled WGS sequence"/>
</dbReference>
<gene>
    <name evidence="2" type="ORF">OIDMADRAFT_21079</name>
</gene>
<dbReference type="EMBL" id="KN832887">
    <property type="protein sequence ID" value="KIM95187.1"/>
    <property type="molecule type" value="Genomic_DNA"/>
</dbReference>
<dbReference type="HOGENOM" id="CLU_1741109_0_0_1"/>
<keyword evidence="3" id="KW-1185">Reference proteome</keyword>
<reference evidence="2 3" key="1">
    <citation type="submission" date="2014-04" db="EMBL/GenBank/DDBJ databases">
        <authorList>
            <consortium name="DOE Joint Genome Institute"/>
            <person name="Kuo A."/>
            <person name="Martino E."/>
            <person name="Perotto S."/>
            <person name="Kohler A."/>
            <person name="Nagy L.G."/>
            <person name="Floudas D."/>
            <person name="Copeland A."/>
            <person name="Barry K.W."/>
            <person name="Cichocki N."/>
            <person name="Veneault-Fourrey C."/>
            <person name="LaButti K."/>
            <person name="Lindquist E.A."/>
            <person name="Lipzen A."/>
            <person name="Lundell T."/>
            <person name="Morin E."/>
            <person name="Murat C."/>
            <person name="Sun H."/>
            <person name="Tunlid A."/>
            <person name="Henrissat B."/>
            <person name="Grigoriev I.V."/>
            <person name="Hibbett D.S."/>
            <person name="Martin F."/>
            <person name="Nordberg H.P."/>
            <person name="Cantor M.N."/>
            <person name="Hua S.X."/>
        </authorList>
    </citation>
    <scope>NUCLEOTIDE SEQUENCE [LARGE SCALE GENOMIC DNA]</scope>
    <source>
        <strain evidence="2 3">Zn</strain>
    </source>
</reference>
<dbReference type="OrthoDB" id="3543224at2759"/>
<accession>A0A0C3CZX1</accession>
<protein>
    <submittedName>
        <fullName evidence="2">Uncharacterized protein</fullName>
    </submittedName>
</protein>
<sequence length="150" mass="17084">MANLHSASQALNNMHTWIERANLEEECSEDVRVFSVVFNAQDLGVRVHRIVKRTDGILSFQFDELRPLNRYTKDQACVLIQSILVDYAAKELHSTLKRAFREVISRRLEEISSKRSAPPARNSSSKRTRRGDIDNTLHTGASFGLSQLET</sequence>
<reference evidence="3" key="2">
    <citation type="submission" date="2015-01" db="EMBL/GenBank/DDBJ databases">
        <title>Evolutionary Origins and Diversification of the Mycorrhizal Mutualists.</title>
        <authorList>
            <consortium name="DOE Joint Genome Institute"/>
            <consortium name="Mycorrhizal Genomics Consortium"/>
            <person name="Kohler A."/>
            <person name="Kuo A."/>
            <person name="Nagy L.G."/>
            <person name="Floudas D."/>
            <person name="Copeland A."/>
            <person name="Barry K.W."/>
            <person name="Cichocki N."/>
            <person name="Veneault-Fourrey C."/>
            <person name="LaButti K."/>
            <person name="Lindquist E.A."/>
            <person name="Lipzen A."/>
            <person name="Lundell T."/>
            <person name="Morin E."/>
            <person name="Murat C."/>
            <person name="Riley R."/>
            <person name="Ohm R."/>
            <person name="Sun H."/>
            <person name="Tunlid A."/>
            <person name="Henrissat B."/>
            <person name="Grigoriev I.V."/>
            <person name="Hibbett D.S."/>
            <person name="Martin F."/>
        </authorList>
    </citation>
    <scope>NUCLEOTIDE SEQUENCE [LARGE SCALE GENOMIC DNA]</scope>
    <source>
        <strain evidence="3">Zn</strain>
    </source>
</reference>